<sequence length="336" mass="38697">MPITIGNGFLKSEILITPPKKTAESWWRILWERFKDYFFSTGRAKADSYIHEMLFTDPPPTRERLADIFFELKALACASHTDRFQVYNPHGDDSTIIFRIVDEKGGDDLLRITQSTDIFSCTIMGEIYFLMKSKPGLLKSYPQMTFTINKRYSETLKSIIPTRLCLNLADEPFLSISLHSILRLVNSQLYKTNSEWKAQEKINYLATKIRSGIENVMHTLHQTNISESTRQRAFLETMSMCGLKPTETSPPPTHVPIVKIVEMVLLENQVFKTFLENNANTRQSIQAELIEAISDNLFRDLFRTDPQAIQKMAEEQLTTLHIRWLRQGGSGLCCFL</sequence>
<dbReference type="Proteomes" id="UP000885364">
    <property type="component" value="Unassembled WGS sequence"/>
</dbReference>
<gene>
    <name evidence="1" type="primary">sifA</name>
    <name evidence="1" type="ORF">EEM47_14645</name>
</gene>
<protein>
    <submittedName>
        <fullName evidence="1">Type III secretion system effector SifA</fullName>
    </submittedName>
</protein>
<evidence type="ECO:0000313" key="1">
    <source>
        <dbReference type="EMBL" id="MHI23069.1"/>
    </source>
</evidence>
<organism evidence="1">
    <name type="scientific">Salmonella enterica</name>
    <name type="common">Salmonella choleraesuis</name>
    <dbReference type="NCBI Taxonomy" id="28901"/>
    <lineage>
        <taxon>Bacteria</taxon>
        <taxon>Pseudomonadati</taxon>
        <taxon>Pseudomonadota</taxon>
        <taxon>Gammaproteobacteria</taxon>
        <taxon>Enterobacterales</taxon>
        <taxon>Enterobacteriaceae</taxon>
        <taxon>Salmonella</taxon>
    </lineage>
</organism>
<dbReference type="Gene3D" id="1.10.1740.30">
    <property type="entry name" value="Secreted effector protein SifA helical domain"/>
    <property type="match status" value="1"/>
</dbReference>
<dbReference type="Gene3D" id="3.30.390.70">
    <property type="entry name" value="Salmonella typhimurium protein"/>
    <property type="match status" value="1"/>
</dbReference>
<dbReference type="Pfam" id="PF06767">
    <property type="entry name" value="Sif"/>
    <property type="match status" value="1"/>
</dbReference>
<reference evidence="1" key="1">
    <citation type="submission" date="2018-11" db="EMBL/GenBank/DDBJ databases">
        <authorList>
            <consortium name="PulseNet: The National Subtyping Network for Foodborne Disease Surveillance"/>
            <person name="Tarr C.L."/>
            <person name="Trees E."/>
            <person name="Katz L.S."/>
            <person name="Carleton-Romer H.A."/>
            <person name="Stroika S."/>
            <person name="Kucerova Z."/>
            <person name="Roache K.F."/>
            <person name="Sabol A.L."/>
            <person name="Besser J."/>
            <person name="Gerner-Smidt P."/>
        </authorList>
    </citation>
    <scope>NUCLEOTIDE SEQUENCE [LARGE SCALE GENOMIC DNA]</scope>
    <source>
        <strain evidence="1">PNUSAS059688</strain>
    </source>
</reference>
<accession>A0A3K8YN82</accession>
<dbReference type="Gene3D" id="3.30.2440.10">
    <property type="entry name" value="Secreted effector protein SifA"/>
    <property type="match status" value="1"/>
</dbReference>
<comment type="caution">
    <text evidence="1">The sequence shown here is derived from an EMBL/GenBank/DDBJ whole genome shotgun (WGS) entry which is preliminary data.</text>
</comment>
<proteinExistence type="predicted"/>
<dbReference type="InterPro" id="IPR044928">
    <property type="entry name" value="SifA_C_sf"/>
</dbReference>
<dbReference type="AlphaFoldDB" id="A0A3K8YN82"/>
<name>A0A3K8YN82_SALER</name>
<dbReference type="NCBIfam" id="NF007045">
    <property type="entry name" value="PRK09498.1"/>
    <property type="match status" value="1"/>
</dbReference>
<dbReference type="InterPro" id="IPR010637">
    <property type="entry name" value="Sif"/>
</dbReference>
<dbReference type="EMBL" id="ROVY01000047">
    <property type="protein sequence ID" value="MHI23069.1"/>
    <property type="molecule type" value="Genomic_DNA"/>
</dbReference>